<dbReference type="InterPro" id="IPR051522">
    <property type="entry name" value="ISC_assembly_LYR"/>
</dbReference>
<organism evidence="3 4">
    <name type="scientific">Lutzomyia longipalpis</name>
    <name type="common">Sand fly</name>
    <dbReference type="NCBI Taxonomy" id="7200"/>
    <lineage>
        <taxon>Eukaryota</taxon>
        <taxon>Metazoa</taxon>
        <taxon>Ecdysozoa</taxon>
        <taxon>Arthropoda</taxon>
        <taxon>Hexapoda</taxon>
        <taxon>Insecta</taxon>
        <taxon>Pterygota</taxon>
        <taxon>Neoptera</taxon>
        <taxon>Endopterygota</taxon>
        <taxon>Diptera</taxon>
        <taxon>Nematocera</taxon>
        <taxon>Psychodoidea</taxon>
        <taxon>Psychodidae</taxon>
        <taxon>Lutzomyia</taxon>
        <taxon>Lutzomyia</taxon>
    </lineage>
</organism>
<dbReference type="PANTHER" id="PTHR13166:SF7">
    <property type="entry name" value="LYR MOTIF-CONTAINING PROTEIN 4"/>
    <property type="match status" value="1"/>
</dbReference>
<dbReference type="EMBL" id="AJWK01018335">
    <property type="status" value="NOT_ANNOTATED_CDS"/>
    <property type="molecule type" value="Genomic_DNA"/>
</dbReference>
<sequence length="72" mass="8603">MYTAYSKISENSVKMSSKGKILSLYKLMLRESQKFTSYNYREYARRRIRDGFRDNKAVSDSQTIENQIKYSK</sequence>
<name>A0A1B0CM77_LUTLO</name>
<feature type="domain" description="Complex 1 LYR protein" evidence="2">
    <location>
        <begin position="20"/>
        <end position="70"/>
    </location>
</feature>
<dbReference type="CDD" id="cd20264">
    <property type="entry name" value="Complex1_LYR_LYRM4"/>
    <property type="match status" value="1"/>
</dbReference>
<evidence type="ECO:0000256" key="1">
    <source>
        <dbReference type="ARBA" id="ARBA00009508"/>
    </source>
</evidence>
<dbReference type="AlphaFoldDB" id="A0A1B0CM77"/>
<evidence type="ECO:0000259" key="2">
    <source>
        <dbReference type="Pfam" id="PF05347"/>
    </source>
</evidence>
<protein>
    <recommendedName>
        <fullName evidence="2">Complex 1 LYR protein domain-containing protein</fullName>
    </recommendedName>
</protein>
<dbReference type="VEuPathDB" id="VectorBase:LLOJ005765"/>
<reference evidence="3" key="1">
    <citation type="submission" date="2020-05" db="UniProtKB">
        <authorList>
            <consortium name="EnsemblMetazoa"/>
        </authorList>
    </citation>
    <scope>IDENTIFICATION</scope>
    <source>
        <strain evidence="3">Jacobina</strain>
    </source>
</reference>
<evidence type="ECO:0000313" key="4">
    <source>
        <dbReference type="Proteomes" id="UP000092461"/>
    </source>
</evidence>
<comment type="similarity">
    <text evidence="1">Belongs to the complex I LYR family.</text>
</comment>
<dbReference type="InterPro" id="IPR045297">
    <property type="entry name" value="Complex1_LYR_LYRM4"/>
</dbReference>
<dbReference type="GO" id="GO:0016226">
    <property type="term" value="P:iron-sulfur cluster assembly"/>
    <property type="evidence" value="ECO:0007669"/>
    <property type="project" value="InterPro"/>
</dbReference>
<dbReference type="InterPro" id="IPR008011">
    <property type="entry name" value="Complex1_LYR_dom"/>
</dbReference>
<dbReference type="GO" id="GO:1990221">
    <property type="term" value="C:L-cysteine desulfurase complex"/>
    <property type="evidence" value="ECO:0007669"/>
    <property type="project" value="TreeGrafter"/>
</dbReference>
<keyword evidence="4" id="KW-1185">Reference proteome</keyword>
<dbReference type="VEuPathDB" id="VectorBase:LLONM1_003142"/>
<dbReference type="Proteomes" id="UP000092461">
    <property type="component" value="Unassembled WGS sequence"/>
</dbReference>
<accession>A0A1B0CM77</accession>
<dbReference type="Pfam" id="PF05347">
    <property type="entry name" value="Complex1_LYR"/>
    <property type="match status" value="1"/>
</dbReference>
<dbReference type="PANTHER" id="PTHR13166">
    <property type="entry name" value="PROTEIN C6ORF149"/>
    <property type="match status" value="1"/>
</dbReference>
<dbReference type="GO" id="GO:0005739">
    <property type="term" value="C:mitochondrion"/>
    <property type="evidence" value="ECO:0007669"/>
    <property type="project" value="TreeGrafter"/>
</dbReference>
<evidence type="ECO:0000313" key="3">
    <source>
        <dbReference type="EnsemblMetazoa" id="LLOJ005765-PA"/>
    </source>
</evidence>
<dbReference type="EnsemblMetazoa" id="LLOJ005765-RA">
    <property type="protein sequence ID" value="LLOJ005765-PA"/>
    <property type="gene ID" value="LLOJ005765"/>
</dbReference>
<proteinExistence type="inferred from homology"/>